<gene>
    <name evidence="1" type="primary">79</name>
    <name evidence="1" type="ORF">PBI_BELLAMY_79</name>
</gene>
<keyword evidence="2" id="KW-1185">Reference proteome</keyword>
<evidence type="ECO:0000313" key="2">
    <source>
        <dbReference type="Proteomes" id="UP000221247"/>
    </source>
</evidence>
<name>A0A222YYH4_9CAUD</name>
<evidence type="ECO:0000313" key="1">
    <source>
        <dbReference type="EMBL" id="ASR76124.1"/>
    </source>
</evidence>
<protein>
    <submittedName>
        <fullName evidence="1">Uncharacterized protein</fullName>
    </submittedName>
</protein>
<reference evidence="1 2" key="1">
    <citation type="submission" date="2017-06" db="EMBL/GenBank/DDBJ databases">
        <authorList>
            <person name="Kim H.J."/>
            <person name="Triplett B.A."/>
        </authorList>
    </citation>
    <scope>NUCLEOTIDE SEQUENCE [LARGE SCALE GENOMIC DNA]</scope>
</reference>
<dbReference type="EMBL" id="MF351863">
    <property type="protein sequence ID" value="ASR76124.1"/>
    <property type="molecule type" value="Genomic_DNA"/>
</dbReference>
<accession>A0A222YYH4</accession>
<proteinExistence type="predicted"/>
<organism evidence="1 2">
    <name type="scientific">Synechococcus phage Bellamy</name>
    <dbReference type="NCBI Taxonomy" id="2023996"/>
    <lineage>
        <taxon>Viruses</taxon>
        <taxon>Duplodnaviria</taxon>
        <taxon>Heunggongvirae</taxon>
        <taxon>Uroviricota</taxon>
        <taxon>Caudoviricetes</taxon>
        <taxon>Pantevenvirales</taxon>
        <taxon>Kyanoviridae</taxon>
        <taxon>Bellamyvirus</taxon>
        <taxon>Bellamyvirus bellamy</taxon>
    </lineage>
</organism>
<sequence length="48" mass="5689">MYQVNYMKPKKKGYAKQTATFLKIEDAVFWEEHVKQNLNATDIKIVVK</sequence>
<dbReference type="KEGG" id="vg:54981409"/>
<dbReference type="RefSeq" id="YP_009791236.1">
    <property type="nucleotide sequence ID" value="NC_047838.1"/>
</dbReference>
<dbReference type="Proteomes" id="UP000221247">
    <property type="component" value="Segment"/>
</dbReference>
<dbReference type="GeneID" id="54981409"/>